<evidence type="ECO:0000256" key="2">
    <source>
        <dbReference type="ARBA" id="ARBA00011971"/>
    </source>
</evidence>
<comment type="caution">
    <text evidence="6">Lacks conserved residue(s) required for the propagation of feature annotation.</text>
</comment>
<feature type="domain" description="Phosphoribosyltransferase" evidence="7">
    <location>
        <begin position="115"/>
        <end position="196"/>
    </location>
</feature>
<evidence type="ECO:0000313" key="8">
    <source>
        <dbReference type="EMBL" id="MFN6547283.1"/>
    </source>
</evidence>
<feature type="binding site" evidence="6">
    <location>
        <position position="200"/>
    </location>
    <ligand>
        <name>orotate</name>
        <dbReference type="ChEBI" id="CHEBI:30839"/>
    </ligand>
</feature>
<dbReference type="PANTHER" id="PTHR19278">
    <property type="entry name" value="OROTATE PHOSPHORIBOSYLTRANSFERASE"/>
    <property type="match status" value="1"/>
</dbReference>
<dbReference type="InterPro" id="IPR029057">
    <property type="entry name" value="PRTase-like"/>
</dbReference>
<dbReference type="RefSeq" id="WP_409545227.1">
    <property type="nucleotide sequence ID" value="NZ_JBKBDD010000014.1"/>
</dbReference>
<organism evidence="8 9">
    <name type="scientific">Mycolicibacterium nivoides</name>
    <dbReference type="NCBI Taxonomy" id="2487344"/>
    <lineage>
        <taxon>Bacteria</taxon>
        <taxon>Bacillati</taxon>
        <taxon>Actinomycetota</taxon>
        <taxon>Actinomycetes</taxon>
        <taxon>Mycobacteriales</taxon>
        <taxon>Mycobacteriaceae</taxon>
        <taxon>Mycolicibacterium</taxon>
    </lineage>
</organism>
<evidence type="ECO:0000256" key="4">
    <source>
        <dbReference type="ARBA" id="ARBA00022679"/>
    </source>
</evidence>
<keyword evidence="6" id="KW-0460">Magnesium</keyword>
<keyword evidence="3 6" id="KW-0328">Glycosyltransferase</keyword>
<dbReference type="EC" id="2.4.2.10" evidence="2 6"/>
<evidence type="ECO:0000313" key="9">
    <source>
        <dbReference type="Proteomes" id="UP001635816"/>
    </source>
</evidence>
<reference evidence="8 9" key="1">
    <citation type="submission" date="2024-12" db="EMBL/GenBank/DDBJ databases">
        <title>The coexistence of Mycolicibacterium septicum and Mycolicibacterium nivoides in clinical samples.</title>
        <authorList>
            <person name="Wang C."/>
            <person name="Feng Y."/>
            <person name="Zong Z."/>
        </authorList>
    </citation>
    <scope>NUCLEOTIDE SEQUENCE [LARGE SCALE GENOMIC DNA]</scope>
    <source>
        <strain evidence="8 9">120309</strain>
    </source>
</reference>
<feature type="binding site" description="in other chain" evidence="6">
    <location>
        <begin position="168"/>
        <end position="176"/>
    </location>
    <ligand>
        <name>5-phospho-alpha-D-ribose 1-diphosphate</name>
        <dbReference type="ChEBI" id="CHEBI:58017"/>
        <note>ligand shared between dimeric partners</note>
    </ligand>
</feature>
<evidence type="ECO:0000256" key="3">
    <source>
        <dbReference type="ARBA" id="ARBA00022676"/>
    </source>
</evidence>
<protein>
    <recommendedName>
        <fullName evidence="2 6">Orotate phosphoribosyltransferase</fullName>
        <shortName evidence="6">OPRT</shortName>
        <shortName evidence="6">OPRTase</shortName>
        <ecNumber evidence="2 6">2.4.2.10</ecNumber>
    </recommendedName>
</protein>
<dbReference type="Proteomes" id="UP001635816">
    <property type="component" value="Unassembled WGS sequence"/>
</dbReference>
<sequence length="233" mass="25162">MAQAGGPFVSVDNSFSCDRLRRSNPRHLPPRQHSQYSLAVFAVSSWTIDATMNSMDRDLLATDVNRACRLQGQFQLRSGQLSHEYFDKYLFESDPQLLRRVCEAMVPLVPTDTDLLGGLELGGIPLATVLSQLTGIPTLFVRKTAKTYGTCRLAEGPDITGQTITLVEDVITTGGAVRDAAQALRGAHGSVSTVICAINRSTDPATVLSDVGLTVRTVLAKADLDRVRSTAID</sequence>
<evidence type="ECO:0000256" key="1">
    <source>
        <dbReference type="ARBA" id="ARBA00004889"/>
    </source>
</evidence>
<feature type="binding site" evidence="6">
    <location>
        <position position="146"/>
    </location>
    <ligand>
        <name>5-phospho-alpha-D-ribose 1-diphosphate</name>
        <dbReference type="ChEBI" id="CHEBI:58017"/>
        <note>ligand shared between dimeric partners</note>
    </ligand>
</feature>
<dbReference type="SUPFAM" id="SSF53271">
    <property type="entry name" value="PRTase-like"/>
    <property type="match status" value="1"/>
</dbReference>
<feature type="binding site" evidence="6">
    <location>
        <position position="142"/>
    </location>
    <ligand>
        <name>5-phospho-alpha-D-ribose 1-diphosphate</name>
        <dbReference type="ChEBI" id="CHEBI:58017"/>
        <note>ligand shared between dimeric partners</note>
    </ligand>
</feature>
<dbReference type="EMBL" id="JBKBDD010000014">
    <property type="protein sequence ID" value="MFN6547283.1"/>
    <property type="molecule type" value="Genomic_DNA"/>
</dbReference>
<proteinExistence type="inferred from homology"/>
<dbReference type="Pfam" id="PF00156">
    <property type="entry name" value="Pribosyltran"/>
    <property type="match status" value="1"/>
</dbReference>
<name>A0ABW9LH18_9MYCO</name>
<evidence type="ECO:0000256" key="5">
    <source>
        <dbReference type="ARBA" id="ARBA00022975"/>
    </source>
</evidence>
<dbReference type="InterPro" id="IPR023031">
    <property type="entry name" value="OPRT"/>
</dbReference>
<evidence type="ECO:0000259" key="7">
    <source>
        <dbReference type="Pfam" id="PF00156"/>
    </source>
</evidence>
<comment type="pathway">
    <text evidence="1 6">Pyrimidine metabolism; UMP biosynthesis via de novo pathway; UMP from orotate: step 1/2.</text>
</comment>
<feature type="binding site" description="in other chain" evidence="6">
    <location>
        <position position="143"/>
    </location>
    <ligand>
        <name>5-phospho-alpha-D-ribose 1-diphosphate</name>
        <dbReference type="ChEBI" id="CHEBI:58017"/>
        <note>ligand shared between dimeric partners</note>
    </ligand>
</feature>
<comment type="function">
    <text evidence="6">Catalyzes the transfer of a ribosyl phosphate group from 5-phosphoribose 1-diphosphate to orotate, leading to the formation of orotidine monophosphate (OMP).</text>
</comment>
<feature type="binding site" evidence="6">
    <location>
        <position position="172"/>
    </location>
    <ligand>
        <name>orotate</name>
        <dbReference type="ChEBI" id="CHEBI:30839"/>
    </ligand>
</feature>
<keyword evidence="4 6" id="KW-0808">Transferase</keyword>
<dbReference type="GO" id="GO:0004588">
    <property type="term" value="F:orotate phosphoribosyltransferase activity"/>
    <property type="evidence" value="ECO:0007669"/>
    <property type="project" value="UniProtKB-EC"/>
</dbReference>
<dbReference type="HAMAP" id="MF_01208">
    <property type="entry name" value="PyrE"/>
    <property type="match status" value="1"/>
</dbReference>
<comment type="cofactor">
    <cofactor evidence="6">
        <name>Mg(2+)</name>
        <dbReference type="ChEBI" id="CHEBI:18420"/>
    </cofactor>
</comment>
<comment type="caution">
    <text evidence="8">The sequence shown here is derived from an EMBL/GenBank/DDBJ whole genome shotgun (WGS) entry which is preliminary data.</text>
</comment>
<dbReference type="InterPro" id="IPR000836">
    <property type="entry name" value="PRTase_dom"/>
</dbReference>
<keyword evidence="5 6" id="KW-0665">Pyrimidine biosynthesis</keyword>
<comment type="similarity">
    <text evidence="6">Belongs to the purine/pyrimidine phosphoribosyltransferase family. PyrE subfamily.</text>
</comment>
<feature type="binding site" description="in other chain" evidence="6">
    <location>
        <position position="77"/>
    </location>
    <ligand>
        <name>5-phospho-alpha-D-ribose 1-diphosphate</name>
        <dbReference type="ChEBI" id="CHEBI:58017"/>
        <note>ligand shared between dimeric partners</note>
    </ligand>
</feature>
<accession>A0ABW9LH18</accession>
<dbReference type="PANTHER" id="PTHR19278:SF9">
    <property type="entry name" value="URIDINE 5'-MONOPHOSPHATE SYNTHASE"/>
    <property type="match status" value="1"/>
</dbReference>
<dbReference type="Gene3D" id="3.40.50.2020">
    <property type="match status" value="1"/>
</dbReference>
<dbReference type="CDD" id="cd06223">
    <property type="entry name" value="PRTases_typeI"/>
    <property type="match status" value="1"/>
</dbReference>
<gene>
    <name evidence="6" type="primary">pyrE</name>
    <name evidence="8" type="ORF">ACK4CT_29225</name>
</gene>
<comment type="catalytic activity">
    <reaction evidence="6">
        <text>orotidine 5'-phosphate + diphosphate = orotate + 5-phospho-alpha-D-ribose 1-diphosphate</text>
        <dbReference type="Rhea" id="RHEA:10380"/>
        <dbReference type="ChEBI" id="CHEBI:30839"/>
        <dbReference type="ChEBI" id="CHEBI:33019"/>
        <dbReference type="ChEBI" id="CHEBI:57538"/>
        <dbReference type="ChEBI" id="CHEBI:58017"/>
        <dbReference type="EC" id="2.4.2.10"/>
    </reaction>
</comment>
<evidence type="ECO:0000256" key="6">
    <source>
        <dbReference type="HAMAP-Rule" id="MF_01208"/>
    </source>
</evidence>
<keyword evidence="9" id="KW-1185">Reference proteome</keyword>
<comment type="subunit">
    <text evidence="6">Homodimer.</text>
</comment>